<dbReference type="AlphaFoldDB" id="A0A517XW86"/>
<dbReference type="GO" id="GO:0046872">
    <property type="term" value="F:metal ion binding"/>
    <property type="evidence" value="ECO:0007669"/>
    <property type="project" value="UniProtKB-KW"/>
</dbReference>
<keyword evidence="2" id="KW-0732">Signal</keyword>
<gene>
    <name evidence="4" type="ORF">ETAA1_37450</name>
</gene>
<dbReference type="InterPro" id="IPR037478">
    <property type="entry name" value="YwkD-like_dom"/>
</dbReference>
<feature type="chain" id="PRO_5021986978" evidence="2">
    <location>
        <begin position="21"/>
        <end position="213"/>
    </location>
</feature>
<dbReference type="InterPro" id="IPR029068">
    <property type="entry name" value="Glyas_Bleomycin-R_OHBP_Dase"/>
</dbReference>
<evidence type="ECO:0000313" key="5">
    <source>
        <dbReference type="Proteomes" id="UP000319576"/>
    </source>
</evidence>
<evidence type="ECO:0000259" key="3">
    <source>
        <dbReference type="PROSITE" id="PS51819"/>
    </source>
</evidence>
<feature type="domain" description="VOC" evidence="3">
    <location>
        <begin position="58"/>
        <end position="181"/>
    </location>
</feature>
<keyword evidence="1" id="KW-0479">Metal-binding</keyword>
<evidence type="ECO:0000256" key="2">
    <source>
        <dbReference type="SAM" id="SignalP"/>
    </source>
</evidence>
<name>A0A517XW86_9BACT</name>
<feature type="signal peptide" evidence="2">
    <location>
        <begin position="1"/>
        <end position="20"/>
    </location>
</feature>
<dbReference type="Gene3D" id="3.10.180.10">
    <property type="entry name" value="2,3-Dihydroxybiphenyl 1,2-Dioxygenase, domain 1"/>
    <property type="match status" value="1"/>
</dbReference>
<dbReference type="KEGG" id="uli:ETAA1_37450"/>
<organism evidence="4 5">
    <name type="scientific">Urbifossiella limnaea</name>
    <dbReference type="NCBI Taxonomy" id="2528023"/>
    <lineage>
        <taxon>Bacteria</taxon>
        <taxon>Pseudomonadati</taxon>
        <taxon>Planctomycetota</taxon>
        <taxon>Planctomycetia</taxon>
        <taxon>Gemmatales</taxon>
        <taxon>Gemmataceae</taxon>
        <taxon>Urbifossiella</taxon>
    </lineage>
</organism>
<dbReference type="Pfam" id="PF00903">
    <property type="entry name" value="Glyoxalase"/>
    <property type="match status" value="1"/>
</dbReference>
<sequence length="213" mass="22787" precursor="true">MSAFKRATIPAAGSFTGVFAVVFAASGPVTGQPPGTGDGAAARSDDRVPRGWGMNILGTHHVAVICTDYARSKRFYAEVLGLEVVSEAYRAARGSYKLDLRLPDGTQVELFSFPDPPPRPSYPEACGLRHLAFAVADLDAAVAHLTGHGVAVEAVRVDGHTGKRFTFFADPDGLPLELYERWRDRSLGVIRGPGRDPAPSLVDLAGDPREFPE</sequence>
<dbReference type="EMBL" id="CP036273">
    <property type="protein sequence ID" value="QDU21772.1"/>
    <property type="molecule type" value="Genomic_DNA"/>
</dbReference>
<dbReference type="PANTHER" id="PTHR36113:SF6">
    <property type="entry name" value="FOSFOMYCIN RESISTANCE PROTEIN FOSX"/>
    <property type="match status" value="1"/>
</dbReference>
<keyword evidence="5" id="KW-1185">Reference proteome</keyword>
<dbReference type="InterPro" id="IPR037523">
    <property type="entry name" value="VOC_core"/>
</dbReference>
<dbReference type="PANTHER" id="PTHR36113">
    <property type="entry name" value="LYASE, PUTATIVE-RELATED-RELATED"/>
    <property type="match status" value="1"/>
</dbReference>
<dbReference type="SUPFAM" id="SSF54593">
    <property type="entry name" value="Glyoxalase/Bleomycin resistance protein/Dihydroxybiphenyl dioxygenase"/>
    <property type="match status" value="1"/>
</dbReference>
<dbReference type="PROSITE" id="PS51819">
    <property type="entry name" value="VOC"/>
    <property type="match status" value="1"/>
</dbReference>
<evidence type="ECO:0000313" key="4">
    <source>
        <dbReference type="EMBL" id="QDU21772.1"/>
    </source>
</evidence>
<keyword evidence="4" id="KW-0456">Lyase</keyword>
<reference evidence="4 5" key="1">
    <citation type="submission" date="2019-02" db="EMBL/GenBank/DDBJ databases">
        <title>Deep-cultivation of Planctomycetes and their phenomic and genomic characterization uncovers novel biology.</title>
        <authorList>
            <person name="Wiegand S."/>
            <person name="Jogler M."/>
            <person name="Boedeker C."/>
            <person name="Pinto D."/>
            <person name="Vollmers J."/>
            <person name="Rivas-Marin E."/>
            <person name="Kohn T."/>
            <person name="Peeters S.H."/>
            <person name="Heuer A."/>
            <person name="Rast P."/>
            <person name="Oberbeckmann S."/>
            <person name="Bunk B."/>
            <person name="Jeske O."/>
            <person name="Meyerdierks A."/>
            <person name="Storesund J.E."/>
            <person name="Kallscheuer N."/>
            <person name="Luecker S."/>
            <person name="Lage O.M."/>
            <person name="Pohl T."/>
            <person name="Merkel B.J."/>
            <person name="Hornburger P."/>
            <person name="Mueller R.-W."/>
            <person name="Bruemmer F."/>
            <person name="Labrenz M."/>
            <person name="Spormann A.M."/>
            <person name="Op den Camp H."/>
            <person name="Overmann J."/>
            <person name="Amann R."/>
            <person name="Jetten M.S.M."/>
            <person name="Mascher T."/>
            <person name="Medema M.H."/>
            <person name="Devos D.P."/>
            <person name="Kaster A.-K."/>
            <person name="Ovreas L."/>
            <person name="Rohde M."/>
            <person name="Galperin M.Y."/>
            <person name="Jogler C."/>
        </authorList>
    </citation>
    <scope>NUCLEOTIDE SEQUENCE [LARGE SCALE GENOMIC DNA]</scope>
    <source>
        <strain evidence="4 5">ETA_A1</strain>
    </source>
</reference>
<dbReference type="NCBIfam" id="NF008551">
    <property type="entry name" value="PRK11478.1"/>
    <property type="match status" value="1"/>
</dbReference>
<accession>A0A517XW86</accession>
<protein>
    <submittedName>
        <fullName evidence="4">Putative lyase</fullName>
    </submittedName>
</protein>
<dbReference type="InterPro" id="IPR004360">
    <property type="entry name" value="Glyas_Fos-R_dOase_dom"/>
</dbReference>
<dbReference type="GO" id="GO:0016829">
    <property type="term" value="F:lyase activity"/>
    <property type="evidence" value="ECO:0007669"/>
    <property type="project" value="UniProtKB-KW"/>
</dbReference>
<dbReference type="InterPro" id="IPR051332">
    <property type="entry name" value="Fosfomycin_Res_Enzymes"/>
</dbReference>
<dbReference type="Proteomes" id="UP000319576">
    <property type="component" value="Chromosome"/>
</dbReference>
<evidence type="ECO:0000256" key="1">
    <source>
        <dbReference type="ARBA" id="ARBA00022723"/>
    </source>
</evidence>
<proteinExistence type="predicted"/>
<dbReference type="CDD" id="cd08352">
    <property type="entry name" value="VOC_Bs_YwkD_like"/>
    <property type="match status" value="1"/>
</dbReference>